<dbReference type="eggNOG" id="arCOG09341">
    <property type="taxonomic scope" value="Archaea"/>
</dbReference>
<gene>
    <name evidence="1" type="ordered locus">Hlac_0991</name>
</gene>
<evidence type="ECO:0000313" key="1">
    <source>
        <dbReference type="EMBL" id="ACM56588.1"/>
    </source>
</evidence>
<dbReference type="HOGENOM" id="CLU_1965485_0_0_2"/>
<dbReference type="AlphaFoldDB" id="B9LMK0"/>
<protein>
    <submittedName>
        <fullName evidence="1">Uncharacterized protein</fullName>
    </submittedName>
</protein>
<organism evidence="1 2">
    <name type="scientific">Halorubrum lacusprofundi (strain ATCC 49239 / DSM 5036 / JCM 8891 / ACAM 34)</name>
    <dbReference type="NCBI Taxonomy" id="416348"/>
    <lineage>
        <taxon>Archaea</taxon>
        <taxon>Methanobacteriati</taxon>
        <taxon>Methanobacteriota</taxon>
        <taxon>Stenosarchaea group</taxon>
        <taxon>Halobacteria</taxon>
        <taxon>Halobacteriales</taxon>
        <taxon>Haloferacaceae</taxon>
        <taxon>Halorubrum</taxon>
    </lineage>
</organism>
<dbReference type="GeneID" id="7401886"/>
<reference evidence="1 2" key="1">
    <citation type="journal article" date="2016" name="Stand. Genomic Sci.">
        <title>Complete genome sequence of the Antarctic Halorubrum lacusprofundi type strain ACAM 34.</title>
        <authorList>
            <person name="Anderson I.J."/>
            <person name="DasSarma P."/>
            <person name="Lucas S."/>
            <person name="Copeland A."/>
            <person name="Lapidus A."/>
            <person name="Del Rio T.G."/>
            <person name="Tice H."/>
            <person name="Dalin E."/>
            <person name="Bruce D.C."/>
            <person name="Goodwin L."/>
            <person name="Pitluck S."/>
            <person name="Sims D."/>
            <person name="Brettin T.S."/>
            <person name="Detter J.C."/>
            <person name="Han C.S."/>
            <person name="Larimer F."/>
            <person name="Hauser L."/>
            <person name="Land M."/>
            <person name="Ivanova N."/>
            <person name="Richardson P."/>
            <person name="Cavicchioli R."/>
            <person name="DasSarma S."/>
            <person name="Woese C.R."/>
            <person name="Kyrpides N.C."/>
        </authorList>
    </citation>
    <scope>NUCLEOTIDE SEQUENCE [LARGE SCALE GENOMIC DNA]</scope>
    <source>
        <strain evidence="2">ATCC 49239 / DSM 5036 / JCM 8891 / ACAM 34</strain>
    </source>
</reference>
<dbReference type="RefSeq" id="WP_015909736.1">
    <property type="nucleotide sequence ID" value="NC_012029.1"/>
</dbReference>
<keyword evidence="2" id="KW-1185">Reference proteome</keyword>
<dbReference type="KEGG" id="hla:Hlac_0991"/>
<accession>B9LMK0</accession>
<dbReference type="Proteomes" id="UP000000740">
    <property type="component" value="Chromosome 1"/>
</dbReference>
<sequence>MHRRELLTAAATVTASAVAGCLGSGENDSGRLDLTVRNDGDEAVDIDVVVRGDDGTLYAEETDRIDPGVARAFEVTVDATGRHEVVVTGGDWEGRLAWDAAVCALYDGTVAVDAGTVSTAGECVDTR</sequence>
<proteinExistence type="predicted"/>
<dbReference type="PROSITE" id="PS51257">
    <property type="entry name" value="PROKAR_LIPOPROTEIN"/>
    <property type="match status" value="1"/>
</dbReference>
<evidence type="ECO:0000313" key="2">
    <source>
        <dbReference type="Proteomes" id="UP000000740"/>
    </source>
</evidence>
<name>B9LMK0_HALLT</name>
<dbReference type="EMBL" id="CP001365">
    <property type="protein sequence ID" value="ACM56588.1"/>
    <property type="molecule type" value="Genomic_DNA"/>
</dbReference>